<accession>A0ABV9FUD7</accession>
<organism evidence="2 3">
    <name type="scientific">Rhodococcus kronopolitis</name>
    <dbReference type="NCBI Taxonomy" id="1460226"/>
    <lineage>
        <taxon>Bacteria</taxon>
        <taxon>Bacillati</taxon>
        <taxon>Actinomycetota</taxon>
        <taxon>Actinomycetes</taxon>
        <taxon>Mycobacteriales</taxon>
        <taxon>Nocardiaceae</taxon>
        <taxon>Rhodococcus</taxon>
    </lineage>
</organism>
<evidence type="ECO:0000256" key="1">
    <source>
        <dbReference type="SAM" id="SignalP"/>
    </source>
</evidence>
<evidence type="ECO:0000313" key="2">
    <source>
        <dbReference type="EMBL" id="MFC4605636.1"/>
    </source>
</evidence>
<evidence type="ECO:0008006" key="4">
    <source>
        <dbReference type="Google" id="ProtNLM"/>
    </source>
</evidence>
<feature type="chain" id="PRO_5047342634" description="Peptidase S1 domain-containing protein" evidence="1">
    <location>
        <begin position="29"/>
        <end position="352"/>
    </location>
</feature>
<reference evidence="3" key="1">
    <citation type="journal article" date="2019" name="Int. J. Syst. Evol. Microbiol.">
        <title>The Global Catalogue of Microorganisms (GCM) 10K type strain sequencing project: providing services to taxonomists for standard genome sequencing and annotation.</title>
        <authorList>
            <consortium name="The Broad Institute Genomics Platform"/>
            <consortium name="The Broad Institute Genome Sequencing Center for Infectious Disease"/>
            <person name="Wu L."/>
            <person name="Ma J."/>
        </authorList>
    </citation>
    <scope>NUCLEOTIDE SEQUENCE [LARGE SCALE GENOMIC DNA]</scope>
    <source>
        <strain evidence="3">CCUG 54520</strain>
    </source>
</reference>
<dbReference type="RefSeq" id="WP_378419367.1">
    <property type="nucleotide sequence ID" value="NZ_JBHSFO010000012.1"/>
</dbReference>
<keyword evidence="3" id="KW-1185">Reference proteome</keyword>
<feature type="signal peptide" evidence="1">
    <location>
        <begin position="1"/>
        <end position="28"/>
    </location>
</feature>
<dbReference type="Proteomes" id="UP001595914">
    <property type="component" value="Unassembled WGS sequence"/>
</dbReference>
<sequence length="352" mass="36795">MRRTTRYLTGLLSATALVASLGVGTAQAEDAPATPAPKTVQAGMRITFELEPGYMKDPDTPINLTRCTLGAVGTDSMNRKIGITAGHCNGLKVTDAPGDAVIPSGVPKDVPVTDSEKVRHPVYDWTETRGAAGPHPAPIGWIRYASKDGTVANTVENLNLLDYMVIEFAPHVTLSSTLMTAPKYKSRSDGSVFRAGGGDGDLPLEVDVPPRPLFKMNKVYSDAAGNPVNPGIGANLGQVGWTSMQMHAQGTNLLVGIDPTPDPTLVPTGYIFNSQNGYLRSTTFSRGGDSGGPAGVVGRSNEWAGIVVGSAGPVSYVYQSAKLILDHLNGRTCTDSGATVPCPGAGFQITNN</sequence>
<dbReference type="EMBL" id="JBHSFO010000012">
    <property type="protein sequence ID" value="MFC4605636.1"/>
    <property type="molecule type" value="Genomic_DNA"/>
</dbReference>
<comment type="caution">
    <text evidence="2">The sequence shown here is derived from an EMBL/GenBank/DDBJ whole genome shotgun (WGS) entry which is preliminary data.</text>
</comment>
<proteinExistence type="predicted"/>
<protein>
    <recommendedName>
        <fullName evidence="4">Peptidase S1 domain-containing protein</fullName>
    </recommendedName>
</protein>
<evidence type="ECO:0000313" key="3">
    <source>
        <dbReference type="Proteomes" id="UP001595914"/>
    </source>
</evidence>
<name>A0ABV9FUD7_9NOCA</name>
<gene>
    <name evidence="2" type="ORF">ACFO6S_18200</name>
</gene>
<keyword evidence="1" id="KW-0732">Signal</keyword>